<evidence type="ECO:0000313" key="9">
    <source>
        <dbReference type="EMBL" id="MBI5167997.1"/>
    </source>
</evidence>
<name>A0A933W741_UNCEI</name>
<feature type="transmembrane region" description="Helical" evidence="8">
    <location>
        <begin position="64"/>
        <end position="85"/>
    </location>
</feature>
<dbReference type="Proteomes" id="UP000696931">
    <property type="component" value="Unassembled WGS sequence"/>
</dbReference>
<dbReference type="InterPro" id="IPR011990">
    <property type="entry name" value="TPR-like_helical_dom_sf"/>
</dbReference>
<dbReference type="InterPro" id="IPR050297">
    <property type="entry name" value="LipidA_mod_glycosyltrf_83"/>
</dbReference>
<keyword evidence="4" id="KW-0808">Transferase</keyword>
<proteinExistence type="predicted"/>
<keyword evidence="2" id="KW-1003">Cell membrane</keyword>
<feature type="transmembrane region" description="Helical" evidence="8">
    <location>
        <begin position="180"/>
        <end position="199"/>
    </location>
</feature>
<evidence type="ECO:0000256" key="2">
    <source>
        <dbReference type="ARBA" id="ARBA00022475"/>
    </source>
</evidence>
<protein>
    <submittedName>
        <fullName evidence="9">Glycosyltransferase family 39 protein</fullName>
    </submittedName>
</protein>
<evidence type="ECO:0000256" key="8">
    <source>
        <dbReference type="SAM" id="Phobius"/>
    </source>
</evidence>
<keyword evidence="3" id="KW-0328">Glycosyltransferase</keyword>
<comment type="caution">
    <text evidence="9">The sequence shown here is derived from an EMBL/GenBank/DDBJ whole genome shotgun (WGS) entry which is preliminary data.</text>
</comment>
<evidence type="ECO:0000256" key="5">
    <source>
        <dbReference type="ARBA" id="ARBA00022692"/>
    </source>
</evidence>
<comment type="subcellular location">
    <subcellularLocation>
        <location evidence="1">Cell membrane</location>
        <topology evidence="1">Multi-pass membrane protein</topology>
    </subcellularLocation>
</comment>
<feature type="non-terminal residue" evidence="9">
    <location>
        <position position="1"/>
    </location>
</feature>
<feature type="transmembrane region" description="Helical" evidence="8">
    <location>
        <begin position="33"/>
        <end position="52"/>
    </location>
</feature>
<dbReference type="EMBL" id="JACRIW010000008">
    <property type="protein sequence ID" value="MBI5167997.1"/>
    <property type="molecule type" value="Genomic_DNA"/>
</dbReference>
<organism evidence="9 10">
    <name type="scientific">Eiseniibacteriota bacterium</name>
    <dbReference type="NCBI Taxonomy" id="2212470"/>
    <lineage>
        <taxon>Bacteria</taxon>
        <taxon>Candidatus Eiseniibacteriota</taxon>
    </lineage>
</organism>
<dbReference type="PANTHER" id="PTHR33908">
    <property type="entry name" value="MANNOSYLTRANSFERASE YKCB-RELATED"/>
    <property type="match status" value="1"/>
</dbReference>
<evidence type="ECO:0000313" key="10">
    <source>
        <dbReference type="Proteomes" id="UP000696931"/>
    </source>
</evidence>
<keyword evidence="7 8" id="KW-0472">Membrane</keyword>
<dbReference type="GO" id="GO:0009103">
    <property type="term" value="P:lipopolysaccharide biosynthetic process"/>
    <property type="evidence" value="ECO:0007669"/>
    <property type="project" value="UniProtKB-ARBA"/>
</dbReference>
<keyword evidence="5 8" id="KW-0812">Transmembrane</keyword>
<keyword evidence="6 8" id="KW-1133">Transmembrane helix</keyword>
<reference evidence="9" key="1">
    <citation type="submission" date="2020-07" db="EMBL/GenBank/DDBJ databases">
        <title>Huge and variable diversity of episymbiotic CPR bacteria and DPANN archaea in groundwater ecosystems.</title>
        <authorList>
            <person name="He C.Y."/>
            <person name="Keren R."/>
            <person name="Whittaker M."/>
            <person name="Farag I.F."/>
            <person name="Doudna J."/>
            <person name="Cate J.H.D."/>
            <person name="Banfield J.F."/>
        </authorList>
    </citation>
    <scope>NUCLEOTIDE SEQUENCE</scope>
    <source>
        <strain evidence="9">NC_groundwater_1813_Pr3_B-0.1um_71_17</strain>
    </source>
</reference>
<dbReference type="GO" id="GO:0005886">
    <property type="term" value="C:plasma membrane"/>
    <property type="evidence" value="ECO:0007669"/>
    <property type="project" value="UniProtKB-SubCell"/>
</dbReference>
<evidence type="ECO:0000256" key="1">
    <source>
        <dbReference type="ARBA" id="ARBA00004651"/>
    </source>
</evidence>
<dbReference type="AlphaFoldDB" id="A0A933W741"/>
<dbReference type="PANTHER" id="PTHR33908:SF11">
    <property type="entry name" value="MEMBRANE PROTEIN"/>
    <property type="match status" value="1"/>
</dbReference>
<evidence type="ECO:0000256" key="7">
    <source>
        <dbReference type="ARBA" id="ARBA00023136"/>
    </source>
</evidence>
<accession>A0A933W741</accession>
<dbReference type="Gene3D" id="1.25.40.10">
    <property type="entry name" value="Tetratricopeptide repeat domain"/>
    <property type="match status" value="1"/>
</dbReference>
<evidence type="ECO:0000256" key="4">
    <source>
        <dbReference type="ARBA" id="ARBA00022679"/>
    </source>
</evidence>
<evidence type="ECO:0000256" key="3">
    <source>
        <dbReference type="ARBA" id="ARBA00022676"/>
    </source>
</evidence>
<evidence type="ECO:0000256" key="6">
    <source>
        <dbReference type="ARBA" id="ARBA00022989"/>
    </source>
</evidence>
<sequence length="534" mass="58424">LALQSLALLLLLGRTLTPRRALGAGAVAGLAFLTRYSAVALLPAGIAAVLFGGSDTPRERRREVALAFAAGFAVPVAPWLLYSLASGTKFAFQLHHNIAYEVFARSRGIAWDTYQREMQPQFPTPWSVLARDPGAVFARMAINLAEHFRLDAQKVAGLPLAIAAAAGALLAWRDGTLKRVWPVLAAAALTFLALVPAFHSERYSLALLPAWVTLGALAFSSPRAALALDAGGGRRVWLKALLLALPLVLAARESATLQRRALALLPHEARTLALESRSEFRPGDKVIARKPHFAFYAGLTPVPFPFADSLSQIASVAREQGVRWLYFSWPEAEMRPAVSFLLDTTSRVPGLRVVRATHDHPAVLYEILPDFGAEPGWFIDSAIRELHRAQAQLLIDRTDWKARVYVALYERRLERWEAAQKLLDEALPWAGEDPEVLLLTADNLTQVGSPGAARTMLERAERLVSGDPRVPLIRGWIAAVDGDPAGAGRWWRPLIEYTDDVRTLSRMHDVFAATKDGAALAAVDAKLRARGMRP</sequence>
<feature type="transmembrane region" description="Helical" evidence="8">
    <location>
        <begin position="155"/>
        <end position="173"/>
    </location>
</feature>
<dbReference type="GO" id="GO:0016763">
    <property type="term" value="F:pentosyltransferase activity"/>
    <property type="evidence" value="ECO:0007669"/>
    <property type="project" value="TreeGrafter"/>
</dbReference>
<dbReference type="SUPFAM" id="SSF48452">
    <property type="entry name" value="TPR-like"/>
    <property type="match status" value="1"/>
</dbReference>
<gene>
    <name evidence="9" type="ORF">HZA61_00775</name>
</gene>